<proteinExistence type="inferred from homology"/>
<keyword evidence="6" id="KW-1185">Reference proteome</keyword>
<dbReference type="Pfam" id="PF00756">
    <property type="entry name" value="Esterase"/>
    <property type="match status" value="1"/>
</dbReference>
<evidence type="ECO:0000256" key="4">
    <source>
        <dbReference type="SAM" id="SignalP"/>
    </source>
</evidence>
<dbReference type="PROSITE" id="PS50005">
    <property type="entry name" value="TPR"/>
    <property type="match status" value="1"/>
</dbReference>
<feature type="chain" id="PRO_5012630743" evidence="4">
    <location>
        <begin position="26"/>
        <end position="398"/>
    </location>
</feature>
<evidence type="ECO:0000313" key="6">
    <source>
        <dbReference type="Proteomes" id="UP000228621"/>
    </source>
</evidence>
<evidence type="ECO:0000256" key="2">
    <source>
        <dbReference type="ARBA" id="ARBA00022801"/>
    </source>
</evidence>
<dbReference type="EMBL" id="NKHF01000025">
    <property type="protein sequence ID" value="PCK32701.1"/>
    <property type="molecule type" value="Genomic_DNA"/>
</dbReference>
<dbReference type="AlphaFoldDB" id="A0A2A5JTU1"/>
<dbReference type="RefSeq" id="WP_099641139.1">
    <property type="nucleotide sequence ID" value="NZ_NKHF01000025.1"/>
</dbReference>
<keyword evidence="4" id="KW-0732">Signal</keyword>
<sequence length="398" mass="44055">MKIAKTTQWFSVVFFAALLSCSVMAEDVQNADKGYEQHTKTLTSTVLGEARTFTIQLPKSYHTNPNKKYPVIYRLDGKGNLPLMSTVLERLHTANVSAAPEVIIVAIENTERLRDLYPTKNKEPAGPMNIGGGAATFLKFIETELIPFVNKGYRTHDFKVIAGASAAGTFALYALQAKPELFQAHIAYSPAVWWNFGATAKSTKAFISKTKQLDNFLFIAIGNEGGVMRERYDDMAQFLADNQPNGLRFFSDVYDNVPHGLVSAAGIFSAYQKLFMPTQMPARAYTGELSSITKYYQQLSAQYGEVIEPQEAVVRGLGYYQVNAGNVKEAIKLFKYGVSLYPNTADAYNGLAYGYETDKQYQASLEQVNKALALSSKGDGGYDVFVARKERLTKLLGE</sequence>
<gene>
    <name evidence="5" type="ORF">CEX98_05630</name>
</gene>
<keyword evidence="2" id="KW-0378">Hydrolase</keyword>
<keyword evidence="3" id="KW-0802">TPR repeat</keyword>
<accession>A0A2A5JTU1</accession>
<dbReference type="Gene3D" id="3.40.50.1820">
    <property type="entry name" value="alpha/beta hydrolase"/>
    <property type="match status" value="1"/>
</dbReference>
<organism evidence="5 6">
    <name type="scientific">Pseudoalteromonas piscicida</name>
    <dbReference type="NCBI Taxonomy" id="43662"/>
    <lineage>
        <taxon>Bacteria</taxon>
        <taxon>Pseudomonadati</taxon>
        <taxon>Pseudomonadota</taxon>
        <taxon>Gammaproteobacteria</taxon>
        <taxon>Alteromonadales</taxon>
        <taxon>Pseudoalteromonadaceae</taxon>
        <taxon>Pseudoalteromonas</taxon>
    </lineage>
</organism>
<dbReference type="PANTHER" id="PTHR40841">
    <property type="entry name" value="SIDEROPHORE TRIACETYLFUSARININE C ESTERASE"/>
    <property type="match status" value="1"/>
</dbReference>
<dbReference type="Proteomes" id="UP000228621">
    <property type="component" value="Unassembled WGS sequence"/>
</dbReference>
<feature type="signal peptide" evidence="4">
    <location>
        <begin position="1"/>
        <end position="25"/>
    </location>
</feature>
<dbReference type="PROSITE" id="PS51257">
    <property type="entry name" value="PROKAR_LIPOPROTEIN"/>
    <property type="match status" value="1"/>
</dbReference>
<comment type="similarity">
    <text evidence="1">Belongs to the esterase D family.</text>
</comment>
<evidence type="ECO:0000313" key="5">
    <source>
        <dbReference type="EMBL" id="PCK32701.1"/>
    </source>
</evidence>
<evidence type="ECO:0000256" key="1">
    <source>
        <dbReference type="ARBA" id="ARBA00005622"/>
    </source>
</evidence>
<dbReference type="GO" id="GO:0016788">
    <property type="term" value="F:hydrolase activity, acting on ester bonds"/>
    <property type="evidence" value="ECO:0007669"/>
    <property type="project" value="TreeGrafter"/>
</dbReference>
<evidence type="ECO:0000256" key="3">
    <source>
        <dbReference type="PROSITE-ProRule" id="PRU00339"/>
    </source>
</evidence>
<dbReference type="SUPFAM" id="SSF53474">
    <property type="entry name" value="alpha/beta-Hydrolases"/>
    <property type="match status" value="1"/>
</dbReference>
<dbReference type="SUPFAM" id="SSF48452">
    <property type="entry name" value="TPR-like"/>
    <property type="match status" value="1"/>
</dbReference>
<dbReference type="InterPro" id="IPR019734">
    <property type="entry name" value="TPR_rpt"/>
</dbReference>
<reference evidence="6" key="1">
    <citation type="journal article" date="2019" name="Genome Announc.">
        <title>Draft Genome Sequence of Pseudoalteromonas piscicida Strain 36Y ROTHPW, an Hypersaline Seawater Isolate from the South Coast of Sonora, Mexico.</title>
        <authorList>
            <person name="Sanchez-Diaz R."/>
            <person name="Molina-Garza Z.J."/>
            <person name="Cruz-Suarez L.E."/>
            <person name="Selvin J."/>
            <person name="Kiran G.S."/>
            <person name="Ibarra-Gamez J.C."/>
            <person name="Gomez-Gil B."/>
            <person name="Galaviz-Silva L."/>
        </authorList>
    </citation>
    <scope>NUCLEOTIDE SEQUENCE [LARGE SCALE GENOMIC DNA]</scope>
    <source>
        <strain evidence="6">36Y_RITHPW</strain>
    </source>
</reference>
<protein>
    <submittedName>
        <fullName evidence="5">Esterase</fullName>
    </submittedName>
</protein>
<dbReference type="InterPro" id="IPR011990">
    <property type="entry name" value="TPR-like_helical_dom_sf"/>
</dbReference>
<dbReference type="PANTHER" id="PTHR40841:SF2">
    <property type="entry name" value="SIDEROPHORE-DEGRADING ESTERASE (EUROFUNG)"/>
    <property type="match status" value="1"/>
</dbReference>
<dbReference type="InterPro" id="IPR029058">
    <property type="entry name" value="AB_hydrolase_fold"/>
</dbReference>
<dbReference type="InterPro" id="IPR000801">
    <property type="entry name" value="Esterase-like"/>
</dbReference>
<dbReference type="InterPro" id="IPR052558">
    <property type="entry name" value="Siderophore_Hydrolase_D"/>
</dbReference>
<feature type="repeat" description="TPR" evidence="3">
    <location>
        <begin position="311"/>
        <end position="344"/>
    </location>
</feature>
<dbReference type="OrthoDB" id="9784036at2"/>
<comment type="caution">
    <text evidence="5">The sequence shown here is derived from an EMBL/GenBank/DDBJ whole genome shotgun (WGS) entry which is preliminary data.</text>
</comment>
<name>A0A2A5JTU1_PSEO7</name>